<dbReference type="CDD" id="cd00093">
    <property type="entry name" value="HTH_XRE"/>
    <property type="match status" value="1"/>
</dbReference>
<proteinExistence type="predicted"/>
<dbReference type="InterPro" id="IPR001387">
    <property type="entry name" value="Cro/C1-type_HTH"/>
</dbReference>
<dbReference type="SMART" id="SM00530">
    <property type="entry name" value="HTH_XRE"/>
    <property type="match status" value="1"/>
</dbReference>
<accession>A0A4Q7NX47</accession>
<organism evidence="2 3">
    <name type="scientific">Motilibacter rhizosphaerae</name>
    <dbReference type="NCBI Taxonomy" id="598652"/>
    <lineage>
        <taxon>Bacteria</taxon>
        <taxon>Bacillati</taxon>
        <taxon>Actinomycetota</taxon>
        <taxon>Actinomycetes</taxon>
        <taxon>Motilibacterales</taxon>
        <taxon>Motilibacteraceae</taxon>
        <taxon>Motilibacter</taxon>
    </lineage>
</organism>
<gene>
    <name evidence="2" type="ORF">EV189_0730</name>
</gene>
<evidence type="ECO:0000259" key="1">
    <source>
        <dbReference type="SMART" id="SM00530"/>
    </source>
</evidence>
<keyword evidence="3" id="KW-1185">Reference proteome</keyword>
<comment type="caution">
    <text evidence="2">The sequence shown here is derived from an EMBL/GenBank/DDBJ whole genome shotgun (WGS) entry which is preliminary data.</text>
</comment>
<dbReference type="InterPro" id="IPR041413">
    <property type="entry name" value="MLTR_LBD"/>
</dbReference>
<dbReference type="PANTHER" id="PTHR35010:SF2">
    <property type="entry name" value="BLL4672 PROTEIN"/>
    <property type="match status" value="1"/>
</dbReference>
<dbReference type="Gene3D" id="1.10.260.40">
    <property type="entry name" value="lambda repressor-like DNA-binding domains"/>
    <property type="match status" value="1"/>
</dbReference>
<reference evidence="2 3" key="1">
    <citation type="submission" date="2019-02" db="EMBL/GenBank/DDBJ databases">
        <title>Genomic Encyclopedia of Type Strains, Phase IV (KMG-IV): sequencing the most valuable type-strain genomes for metagenomic binning, comparative biology and taxonomic classification.</title>
        <authorList>
            <person name="Goeker M."/>
        </authorList>
    </citation>
    <scope>NUCLEOTIDE SEQUENCE [LARGE SCALE GENOMIC DNA]</scope>
    <source>
        <strain evidence="2 3">DSM 45622</strain>
    </source>
</reference>
<dbReference type="SUPFAM" id="SSF47413">
    <property type="entry name" value="lambda repressor-like DNA-binding domains"/>
    <property type="match status" value="1"/>
</dbReference>
<dbReference type="PANTHER" id="PTHR35010">
    <property type="entry name" value="BLL4672 PROTEIN-RELATED"/>
    <property type="match status" value="1"/>
</dbReference>
<dbReference type="Pfam" id="PF13560">
    <property type="entry name" value="HTH_31"/>
    <property type="match status" value="1"/>
</dbReference>
<dbReference type="RefSeq" id="WP_130491936.1">
    <property type="nucleotide sequence ID" value="NZ_SGXD01000001.1"/>
</dbReference>
<dbReference type="InterPro" id="IPR010982">
    <property type="entry name" value="Lambda_DNA-bd_dom_sf"/>
</dbReference>
<feature type="domain" description="HTH cro/C1-type" evidence="1">
    <location>
        <begin position="15"/>
        <end position="87"/>
    </location>
</feature>
<dbReference type="EMBL" id="SGXD01000001">
    <property type="protein sequence ID" value="RZS91488.1"/>
    <property type="molecule type" value="Genomic_DNA"/>
</dbReference>
<dbReference type="Proteomes" id="UP000293638">
    <property type="component" value="Unassembled WGS sequence"/>
</dbReference>
<sequence>MTAAPGIRRAELSGFLRARREGVTPAEVGLPAGARRRTPGLRREELAQLAGVGVTWYTWLEQGRPINVSTQVLDAVARVLRLDPAEHEHLYRLAGLPSVTMRGERRPEIPQHVRHVLDALGTTPATLLNSRYDVLAVNAAQARLVNGFHTIPCGHYNLLWCCFTEPTIRERLLDWDSEGPQMVATFRSAYVENLDDPSWAEFVERLSAASPEFATLWRRHEVRGPGFRSKTFDHPVVGRMAFVTTSLSVAEMPGCRIVAYTPADDECRAALERLKVLLPAQTDGASGAS</sequence>
<dbReference type="Pfam" id="PF17765">
    <property type="entry name" value="MLTR_LBD"/>
    <property type="match status" value="1"/>
</dbReference>
<dbReference type="AlphaFoldDB" id="A0A4Q7NX47"/>
<evidence type="ECO:0000313" key="2">
    <source>
        <dbReference type="EMBL" id="RZS91488.1"/>
    </source>
</evidence>
<protein>
    <submittedName>
        <fullName evidence="2">Helix-turn-helix protein</fullName>
    </submittedName>
</protein>
<dbReference type="Gene3D" id="3.30.450.180">
    <property type="match status" value="1"/>
</dbReference>
<name>A0A4Q7NX47_9ACTN</name>
<dbReference type="GO" id="GO:0003677">
    <property type="term" value="F:DNA binding"/>
    <property type="evidence" value="ECO:0007669"/>
    <property type="project" value="InterPro"/>
</dbReference>
<dbReference type="OrthoDB" id="3212310at2"/>
<evidence type="ECO:0000313" key="3">
    <source>
        <dbReference type="Proteomes" id="UP000293638"/>
    </source>
</evidence>